<comment type="similarity">
    <text evidence="1 5">Belongs to the metallo-dependent hydrolases superfamily. NagA family.</text>
</comment>
<dbReference type="InterPro" id="IPR011059">
    <property type="entry name" value="Metal-dep_hydrolase_composite"/>
</dbReference>
<dbReference type="EMBL" id="AP024525">
    <property type="protein sequence ID" value="BCT76669.1"/>
    <property type="molecule type" value="Genomic_DNA"/>
</dbReference>
<evidence type="ECO:0000256" key="4">
    <source>
        <dbReference type="ARBA" id="ARBA00023277"/>
    </source>
</evidence>
<dbReference type="Proteomes" id="UP001319861">
    <property type="component" value="Chromosome"/>
</dbReference>
<dbReference type="SUPFAM" id="SSF51338">
    <property type="entry name" value="Composite domain of metallo-dependent hydrolases"/>
    <property type="match status" value="1"/>
</dbReference>
<dbReference type="InterPro" id="IPR006680">
    <property type="entry name" value="Amidohydro-rel"/>
</dbReference>
<dbReference type="Gene3D" id="3.20.20.140">
    <property type="entry name" value="Metal-dependent hydrolases"/>
    <property type="match status" value="1"/>
</dbReference>
<organism evidence="7 8">
    <name type="scientific">Sinomonas cyclohexanicum</name>
    <name type="common">Corynebacterium cyclohexanicum</name>
    <dbReference type="NCBI Taxonomy" id="322009"/>
    <lineage>
        <taxon>Bacteria</taxon>
        <taxon>Bacillati</taxon>
        <taxon>Actinomycetota</taxon>
        <taxon>Actinomycetes</taxon>
        <taxon>Micrococcales</taxon>
        <taxon>Micrococcaceae</taxon>
        <taxon>Sinomonas</taxon>
    </lineage>
</organism>
<dbReference type="InterPro" id="IPR032466">
    <property type="entry name" value="Metal_Hydrolase"/>
</dbReference>
<evidence type="ECO:0000313" key="8">
    <source>
        <dbReference type="Proteomes" id="UP001319861"/>
    </source>
</evidence>
<evidence type="ECO:0000256" key="5">
    <source>
        <dbReference type="PIRNR" id="PIRNR038994"/>
    </source>
</evidence>
<evidence type="ECO:0000313" key="7">
    <source>
        <dbReference type="EMBL" id="BCT76669.1"/>
    </source>
</evidence>
<keyword evidence="2" id="KW-0479">Metal-binding</keyword>
<gene>
    <name evidence="7" type="ORF">SCMU_25110</name>
</gene>
<keyword evidence="4 5" id="KW-0119">Carbohydrate metabolism</keyword>
<proteinExistence type="inferred from homology"/>
<dbReference type="RefSeq" id="WP_229229460.1">
    <property type="nucleotide sequence ID" value="NZ_AP024525.1"/>
</dbReference>
<dbReference type="Pfam" id="PF01979">
    <property type="entry name" value="Amidohydro_1"/>
    <property type="match status" value="1"/>
</dbReference>
<dbReference type="Gene3D" id="2.30.40.10">
    <property type="entry name" value="Urease, subunit C, domain 1"/>
    <property type="match status" value="1"/>
</dbReference>
<evidence type="ECO:0000256" key="2">
    <source>
        <dbReference type="ARBA" id="ARBA00022723"/>
    </source>
</evidence>
<evidence type="ECO:0000256" key="1">
    <source>
        <dbReference type="ARBA" id="ARBA00010716"/>
    </source>
</evidence>
<evidence type="ECO:0000256" key="3">
    <source>
        <dbReference type="ARBA" id="ARBA00022801"/>
    </source>
</evidence>
<keyword evidence="8" id="KW-1185">Reference proteome</keyword>
<accession>A0ABM7PWK0</accession>
<name>A0ABM7PWK0_SINCY</name>
<dbReference type="PIRSF" id="PIRSF038994">
    <property type="entry name" value="NagA"/>
    <property type="match status" value="1"/>
</dbReference>
<dbReference type="PANTHER" id="PTHR11113:SF14">
    <property type="entry name" value="N-ACETYLGLUCOSAMINE-6-PHOSPHATE DEACETYLASE"/>
    <property type="match status" value="1"/>
</dbReference>
<protein>
    <submittedName>
        <fullName evidence="7">N-acetylglucosamine-6-phosphate deacetylase</fullName>
    </submittedName>
</protein>
<keyword evidence="3 5" id="KW-0378">Hydrolase</keyword>
<feature type="domain" description="Amidohydrolase-related" evidence="6">
    <location>
        <begin position="67"/>
        <end position="396"/>
    </location>
</feature>
<dbReference type="PANTHER" id="PTHR11113">
    <property type="entry name" value="N-ACETYLGLUCOSAMINE-6-PHOSPHATE DEACETYLASE"/>
    <property type="match status" value="1"/>
</dbReference>
<dbReference type="SUPFAM" id="SSF51556">
    <property type="entry name" value="Metallo-dependent hydrolases"/>
    <property type="match status" value="1"/>
</dbReference>
<sequence>MTSPETPAPESPSRLTLRGRIVSDGTEIADGLIAVEDDRIEYAGPAADFDAAAFGGTEVPTPEGALLLPGLVDLHCHGGDGVDFPSTDEAGARRAIGFLHGRGTTMLLASLVTASREELLRGTELFARLDTEGLIAGVHAEGPFLAHARCGAQNPDFLLEPDVDFAMELIETADGALATMTYAPELPGASDLVDLLTAHGVTPSLGHTDCDDATAEASLEQARDGLTAAGFDGAEGLPTVTHLFNGMPPMHHRSPGPVAACLRTAAAGGAVVELVADGVHLAPAMVRTVFELVGSANIALVTDSMAAAGLGDGHYMLGPSPVTVAGGVATLDATGSIAGGTATLLEVVARTAAAGIPLADAVFSATAVPAAVLGRSDELGSLRRGLRADIVATDPDLGLGAVVRAGVLLPRTPSPSRPLRG</sequence>
<reference evidence="7 8" key="1">
    <citation type="journal article" date="2021" name="J. Biosci. Bioeng.">
        <title>Identification and characterization of a chc gene cluster responsible for the aromatization pathway of cyclohexanecarboxylate degradation in Sinomonas cyclohexanicum ATCC 51369.</title>
        <authorList>
            <person name="Yamamoto T."/>
            <person name="Hasegawa Y."/>
            <person name="Lau P.C.K."/>
            <person name="Iwaki H."/>
        </authorList>
    </citation>
    <scope>NUCLEOTIDE SEQUENCE [LARGE SCALE GENOMIC DNA]</scope>
    <source>
        <strain evidence="7 8">ATCC 51369</strain>
    </source>
</reference>
<dbReference type="InterPro" id="IPR003764">
    <property type="entry name" value="GlcNAc_6-P_deAcase"/>
</dbReference>
<evidence type="ECO:0000259" key="6">
    <source>
        <dbReference type="Pfam" id="PF01979"/>
    </source>
</evidence>